<reference evidence="2 3" key="1">
    <citation type="journal article" date="2015" name="Genome Biol. Evol.">
        <title>Comparative Genomics of a Bacterivorous Green Alga Reveals Evolutionary Causalities and Consequences of Phago-Mixotrophic Mode of Nutrition.</title>
        <authorList>
            <person name="Burns J.A."/>
            <person name="Paasch A."/>
            <person name="Narechania A."/>
            <person name="Kim E."/>
        </authorList>
    </citation>
    <scope>NUCLEOTIDE SEQUENCE [LARGE SCALE GENOMIC DNA]</scope>
    <source>
        <strain evidence="2 3">PLY_AMNH</strain>
    </source>
</reference>
<keyword evidence="3" id="KW-1185">Reference proteome</keyword>
<evidence type="ECO:0000313" key="2">
    <source>
        <dbReference type="EMBL" id="KAK3270942.1"/>
    </source>
</evidence>
<comment type="caution">
    <text evidence="2">The sequence shown here is derived from an EMBL/GenBank/DDBJ whole genome shotgun (WGS) entry which is preliminary data.</text>
</comment>
<dbReference type="EMBL" id="LGRX02010119">
    <property type="protein sequence ID" value="KAK3270942.1"/>
    <property type="molecule type" value="Genomic_DNA"/>
</dbReference>
<gene>
    <name evidence="2" type="ORF">CYMTET_20683</name>
</gene>
<evidence type="ECO:0000313" key="3">
    <source>
        <dbReference type="Proteomes" id="UP001190700"/>
    </source>
</evidence>
<feature type="compositionally biased region" description="Polar residues" evidence="1">
    <location>
        <begin position="27"/>
        <end position="37"/>
    </location>
</feature>
<proteinExistence type="predicted"/>
<protein>
    <submittedName>
        <fullName evidence="2">Uncharacterized protein</fullName>
    </submittedName>
</protein>
<name>A0AAE0G3T6_9CHLO</name>
<accession>A0AAE0G3T6</accession>
<organism evidence="2 3">
    <name type="scientific">Cymbomonas tetramitiformis</name>
    <dbReference type="NCBI Taxonomy" id="36881"/>
    <lineage>
        <taxon>Eukaryota</taxon>
        <taxon>Viridiplantae</taxon>
        <taxon>Chlorophyta</taxon>
        <taxon>Pyramimonadophyceae</taxon>
        <taxon>Pyramimonadales</taxon>
        <taxon>Pyramimonadaceae</taxon>
        <taxon>Cymbomonas</taxon>
    </lineage>
</organism>
<evidence type="ECO:0000256" key="1">
    <source>
        <dbReference type="SAM" id="MobiDB-lite"/>
    </source>
</evidence>
<feature type="region of interest" description="Disordered" evidence="1">
    <location>
        <begin position="1"/>
        <end position="37"/>
    </location>
</feature>
<dbReference type="Proteomes" id="UP001190700">
    <property type="component" value="Unassembled WGS sequence"/>
</dbReference>
<feature type="compositionally biased region" description="Basic residues" evidence="1">
    <location>
        <begin position="14"/>
        <end position="24"/>
    </location>
</feature>
<dbReference type="AlphaFoldDB" id="A0AAE0G3T6"/>
<sequence>MNTSDWLEEDYHGHHPTKLVRRHDPHSAQQPPTGSHNTELRRLANKAMQEMHPNMANWFHLKAVCYTLCNDDPPKKSILVMNQRTGHYLTLSTMIVDTGSMFFVMNKKHKKALASTTLTLARPLLTPALAARRHSAAAPAVGPGGANARGDAWREPPTSWCWQTSRASVRHQL</sequence>